<evidence type="ECO:0000259" key="8">
    <source>
        <dbReference type="SMART" id="SM01361"/>
    </source>
</evidence>
<accession>A0A813ZIA6</accession>
<organism evidence="9 11">
    <name type="scientific">Didymodactylos carnosus</name>
    <dbReference type="NCBI Taxonomy" id="1234261"/>
    <lineage>
        <taxon>Eukaryota</taxon>
        <taxon>Metazoa</taxon>
        <taxon>Spiralia</taxon>
        <taxon>Gnathifera</taxon>
        <taxon>Rotifera</taxon>
        <taxon>Eurotatoria</taxon>
        <taxon>Bdelloidea</taxon>
        <taxon>Philodinida</taxon>
        <taxon>Philodinidae</taxon>
        <taxon>Didymodactylos</taxon>
    </lineage>
</organism>
<dbReference type="InterPro" id="IPR008930">
    <property type="entry name" value="Terpenoid_cyclase/PrenylTrfase"/>
</dbReference>
<dbReference type="InterPro" id="IPR009048">
    <property type="entry name" value="A-macroglobulin_rcpt-bd"/>
</dbReference>
<evidence type="ECO:0000256" key="5">
    <source>
        <dbReference type="SAM" id="SignalP"/>
    </source>
</evidence>
<evidence type="ECO:0000256" key="4">
    <source>
        <dbReference type="SAM" id="MobiDB-lite"/>
    </source>
</evidence>
<dbReference type="InterPro" id="IPR001599">
    <property type="entry name" value="Macroglobln_a2"/>
</dbReference>
<dbReference type="PROSITE" id="PS50330">
    <property type="entry name" value="UIM"/>
    <property type="match status" value="1"/>
</dbReference>
<dbReference type="GO" id="GO:0004866">
    <property type="term" value="F:endopeptidase inhibitor activity"/>
    <property type="evidence" value="ECO:0007669"/>
    <property type="project" value="InterPro"/>
</dbReference>
<dbReference type="Pfam" id="PF07703">
    <property type="entry name" value="A2M_BRD"/>
    <property type="match status" value="1"/>
</dbReference>
<dbReference type="SUPFAM" id="SSF49410">
    <property type="entry name" value="Alpha-macroglobulin receptor domain"/>
    <property type="match status" value="1"/>
</dbReference>
<feature type="domain" description="Alpha-2-macroglobulin bait region" evidence="6">
    <location>
        <begin position="517"/>
        <end position="648"/>
    </location>
</feature>
<dbReference type="Pfam" id="PF07677">
    <property type="entry name" value="A2M_recep"/>
    <property type="match status" value="1"/>
</dbReference>
<dbReference type="Gene3D" id="2.60.40.690">
    <property type="entry name" value="Alpha-macroglobulin, receptor-binding domain"/>
    <property type="match status" value="1"/>
</dbReference>
<comment type="caution">
    <text evidence="2">Lacks conserved residue(s) required for the propagation of feature annotation.</text>
</comment>
<dbReference type="EMBL" id="CAJOBC010001521">
    <property type="protein sequence ID" value="CAF3683229.1"/>
    <property type="molecule type" value="Genomic_DNA"/>
</dbReference>
<dbReference type="InterPro" id="IPR013783">
    <property type="entry name" value="Ig-like_fold"/>
</dbReference>
<evidence type="ECO:0000313" key="11">
    <source>
        <dbReference type="Proteomes" id="UP000663829"/>
    </source>
</evidence>
<dbReference type="Proteomes" id="UP000663829">
    <property type="component" value="Unassembled WGS sequence"/>
</dbReference>
<dbReference type="SMART" id="SM00726">
    <property type="entry name" value="UIM"/>
    <property type="match status" value="3"/>
</dbReference>
<evidence type="ECO:0008006" key="12">
    <source>
        <dbReference type="Google" id="ProtNLM"/>
    </source>
</evidence>
<dbReference type="Pfam" id="PF11904">
    <property type="entry name" value="ANKRD13_C"/>
    <property type="match status" value="1"/>
</dbReference>
<comment type="caution">
    <text evidence="9">The sequence shown here is derived from an EMBL/GenBank/DDBJ whole genome shotgun (WGS) entry which is preliminary data.</text>
</comment>
<evidence type="ECO:0000259" key="6">
    <source>
        <dbReference type="SMART" id="SM01359"/>
    </source>
</evidence>
<dbReference type="SUPFAM" id="SSF48403">
    <property type="entry name" value="Ankyrin repeat"/>
    <property type="match status" value="1"/>
</dbReference>
<dbReference type="Pfam" id="PF00057">
    <property type="entry name" value="Ldl_recept_a"/>
    <property type="match status" value="1"/>
</dbReference>
<dbReference type="SMART" id="SM01361">
    <property type="entry name" value="A2M_recep"/>
    <property type="match status" value="1"/>
</dbReference>
<dbReference type="Gene3D" id="2.60.40.2950">
    <property type="match status" value="1"/>
</dbReference>
<keyword evidence="3" id="KW-0175">Coiled coil</keyword>
<dbReference type="Pfam" id="PF07678">
    <property type="entry name" value="TED_complement"/>
    <property type="match status" value="1"/>
</dbReference>
<dbReference type="InterPro" id="IPR036595">
    <property type="entry name" value="A-macroglobulin_rcpt-bd_sf"/>
</dbReference>
<feature type="disulfide bond" evidence="2">
    <location>
        <begin position="738"/>
        <end position="756"/>
    </location>
</feature>
<dbReference type="Pfam" id="PF00207">
    <property type="entry name" value="A2M"/>
    <property type="match status" value="1"/>
</dbReference>
<dbReference type="Gene3D" id="2.20.130.20">
    <property type="match status" value="1"/>
</dbReference>
<dbReference type="CDD" id="cd00112">
    <property type="entry name" value="LDLa"/>
    <property type="match status" value="1"/>
</dbReference>
<feature type="disulfide bond" evidence="2">
    <location>
        <begin position="750"/>
        <end position="765"/>
    </location>
</feature>
<gene>
    <name evidence="9" type="ORF">GPM918_LOCUS8619</name>
    <name evidence="10" type="ORF">SRO942_LOCUS8619</name>
</gene>
<feature type="signal peptide" evidence="5">
    <location>
        <begin position="1"/>
        <end position="21"/>
    </location>
</feature>
<dbReference type="InterPro" id="IPR036055">
    <property type="entry name" value="LDL_receptor-like_sf"/>
</dbReference>
<dbReference type="InterPro" id="IPR003903">
    <property type="entry name" value="UIM_dom"/>
</dbReference>
<feature type="domain" description="Alpha-macroglobulin receptor-binding" evidence="8">
    <location>
        <begin position="1486"/>
        <end position="1577"/>
    </location>
</feature>
<dbReference type="Pfam" id="PF12796">
    <property type="entry name" value="Ank_2"/>
    <property type="match status" value="1"/>
</dbReference>
<dbReference type="OrthoDB" id="6359008at2759"/>
<dbReference type="Gene3D" id="2.60.40.1930">
    <property type="match status" value="2"/>
</dbReference>
<dbReference type="Gene3D" id="4.10.400.10">
    <property type="entry name" value="Low-density Lipoprotein Receptor"/>
    <property type="match status" value="1"/>
</dbReference>
<feature type="chain" id="PRO_5036409728" description="CD109 antigen" evidence="5">
    <location>
        <begin position="22"/>
        <end position="2205"/>
    </location>
</feature>
<evidence type="ECO:0000256" key="2">
    <source>
        <dbReference type="PROSITE-ProRule" id="PRU00124"/>
    </source>
</evidence>
<evidence type="ECO:0000259" key="7">
    <source>
        <dbReference type="SMART" id="SM01360"/>
    </source>
</evidence>
<dbReference type="Proteomes" id="UP000681722">
    <property type="component" value="Unassembled WGS sequence"/>
</dbReference>
<dbReference type="SUPFAM" id="SSF48239">
    <property type="entry name" value="Terpenoid cyclases/Protein prenyltransferases"/>
    <property type="match status" value="1"/>
</dbReference>
<dbReference type="Gene3D" id="1.50.10.20">
    <property type="match status" value="1"/>
</dbReference>
<dbReference type="InterPro" id="IPR055285">
    <property type="entry name" value="ANKRD13_C"/>
</dbReference>
<dbReference type="SMART" id="SM00192">
    <property type="entry name" value="LDLa"/>
    <property type="match status" value="1"/>
</dbReference>
<feature type="domain" description="Alpha-2-macroglobulin" evidence="7">
    <location>
        <begin position="793"/>
        <end position="884"/>
    </location>
</feature>
<keyword evidence="11" id="KW-1185">Reference proteome</keyword>
<dbReference type="CDD" id="cd02891">
    <property type="entry name" value="A2M_like"/>
    <property type="match status" value="1"/>
</dbReference>
<dbReference type="GO" id="GO:0005615">
    <property type="term" value="C:extracellular space"/>
    <property type="evidence" value="ECO:0007669"/>
    <property type="project" value="InterPro"/>
</dbReference>
<dbReference type="SMART" id="SM01360">
    <property type="entry name" value="A2M"/>
    <property type="match status" value="1"/>
</dbReference>
<dbReference type="InterPro" id="IPR050473">
    <property type="entry name" value="A2M/Complement_sys"/>
</dbReference>
<dbReference type="InterPro" id="IPR002172">
    <property type="entry name" value="LDrepeatLR_classA_rpt"/>
</dbReference>
<feature type="coiled-coil region" evidence="3">
    <location>
        <begin position="2170"/>
        <end position="2204"/>
    </location>
</feature>
<reference evidence="9" key="1">
    <citation type="submission" date="2021-02" db="EMBL/GenBank/DDBJ databases">
        <authorList>
            <person name="Nowell W R."/>
        </authorList>
    </citation>
    <scope>NUCLEOTIDE SEQUENCE</scope>
</reference>
<dbReference type="Gene3D" id="2.60.40.10">
    <property type="entry name" value="Immunoglobulins"/>
    <property type="match status" value="1"/>
</dbReference>
<dbReference type="EMBL" id="CAJNOQ010001521">
    <property type="protein sequence ID" value="CAF0900687.1"/>
    <property type="molecule type" value="Genomic_DNA"/>
</dbReference>
<protein>
    <recommendedName>
        <fullName evidence="12">CD109 antigen</fullName>
    </recommendedName>
</protein>
<feature type="region of interest" description="Disordered" evidence="4">
    <location>
        <begin position="1885"/>
        <end position="1928"/>
    </location>
</feature>
<dbReference type="PANTHER" id="PTHR11412:SF146">
    <property type="entry name" value="CD109 ANTIGEN"/>
    <property type="match status" value="1"/>
</dbReference>
<dbReference type="InterPro" id="IPR002110">
    <property type="entry name" value="Ankyrin_rpt"/>
</dbReference>
<feature type="compositionally biased region" description="Polar residues" evidence="4">
    <location>
        <begin position="1911"/>
        <end position="1928"/>
    </location>
</feature>
<feature type="compositionally biased region" description="Low complexity" evidence="4">
    <location>
        <begin position="1887"/>
        <end position="1902"/>
    </location>
</feature>
<dbReference type="PROSITE" id="PS50068">
    <property type="entry name" value="LDLRA_2"/>
    <property type="match status" value="1"/>
</dbReference>
<dbReference type="SMART" id="SM00248">
    <property type="entry name" value="ANK"/>
    <property type="match status" value="3"/>
</dbReference>
<sequence length="2205" mass="251804">MLNIRSLYILSLFHVHSTISATNVDHFFPLSNDEVPSPLIDDPFEYDGQFSVTNHSVKRRQISLNILTSQQARLPIVPSYIIFGPRTIRPAEKVELSVTILRDDWNPMIVKALISNDDMDVASIEETFYTRVPNSLVMMIPPNARNGTYRLTLEGKLLSGEQKFYNQSELLFDQKAVSILIQLDRPVYRHETIVQFRCIPVYPDLSGYYGTIDVYMIGPSGHILRKWENTQTTAGMVSLEYPLNDAPPEGIWTVKCRVMGYEATKTFEIYEFYARKFEVNVTLPFYLPTDAQGVSGIVVANYSTGMGVQGYARVYVRARNMSKVYDPRNYSLPDVEFDRTTPTFVTFIDDFNGVASFYVPMSTILSLVPNLDGSEILITATVHDPWWNETNNGTTVVSFYQPGTYLSFLGGPSMVFKPRMLYTTYIAAINSDGSKYQPGQGRFIRVYTNTDLGQSQPYQDYVIDNTAIAQHQFLAPIDPSVTILIIRAELYDNNIKIQNSDVEQRAIRYLSPSNSYIQVTSNTLNPKVGDFMIFRVNVTQFTESVYFHITSAGRLIYTDILNMDQSKQKSFDVGITREMAPSAHIIVYYIRYDGEIVADSMNFHVNTSSVTNHVNITINRRKDFTGNTIEVLAYASPQSLVAFSALGLPQYYLFPPGNHFNPIAIYDELYSFDRYATQSFQQTWSQQMGVPYSRVFFPSQSYGYDAGSTFNSTGLQIFTNVETKAIQTACAQFRLFQCNDGTCYSPPLRCNGVIDCRDGADEANCNYTRVRQYNFTPLWLRLWPYWERELQLQFMWHQQFAYPDGRVQFRTTVPNVIASWVITAVAVSRLTGFGVIDIPYIYEGTRQFFIKVEVPPIVRLGEQIGARVDVFNFQSHRIEALIILHASDKYRFVNLDQNGLVSSYSPRLTDGQHHVLIILYPNEVRRISIPFVPIVPGEVEVMIEGIAGVSRDFYRETIKVNYEGIRNYYHTPTVLLLNNLPRQMNEYEVNVTQNFIFPLKNFFMYIPGSATCEVFVSGDVAGPYFLLGYDEWLNTDNLIQRTTAPADSGIFDFSMMVYNLRYMLQGHGGRAFDNEKLMKVLTFTNMEYLRFIAMYIGDTPEATWRKGSFTEFGFSNESSIWLTSWALMALRDAVYPEWEEKALYIDPKLRSDIVDFLCRTQTINGSWAELITPNDRNKFGLRITNVSNVFQQLNLSLTAQVIIALKLNTDIRGPAARLINGAIDRGRLWLEKYFRSITDAFDMSIVTYALHVTNSADQNAAFLQLDRFRQTNENGIYYSNRKIPGMEKTWPNVNPRYGPKPVQSDWEAHSVAATAFVLMTYTQIARVKEAEQIMLWLQSMRNYIGGWGASYDTVMAQRAIVSYSVLRGYEITNYNIRINLTSSSTADEEDEPVVITDENLIETQVRSIQNVWGVLYVDGFGNGYALVQMHVGVNVEFPFYVRRPEYEAFRFDVVPYLSGRNFSTIDYNVCIGWNPENILKLQATRSGTTAIEIQIPTGYRVEERDLKSLIRSLTIRNLREGENWPGQVNFLLDYVDVDPICFQFQAKRWLPVANISRYYEIKAYEWLEPGNMNRSIYQLRNLFGLDICEVCGSYQCPYCPIMEQEYPLHWYVWHDEPEKLESILKDNTESIEQLDPCHRTPIQLAVCLGRFECAKILAQNDADCNIVSKDGWNLLQEAVSNGNPSLIKLIMKYRNYQRSKKRIQGIPELLRKLKESEFYVEMKWEFTSWGPNVRIDTTLLGIEGTNWQRGNRTLIFSLLDDAAKMIDIDHESQTVFVENLTMPGEQPVLIDPDIEQIQSKLSSPNMTVYLDVDKIEFERSKSGVWGMRSEKAETINGYTCKVYSVQNVALVTRSRVEHMTAEEKKAHEAGSTSNKNFLGGLTSFLESSSSSSKPTTTTTTKSNIPVHDQSKLSNATTGASASAHNQQRPITAEDYFKSRIDIKHRDIGRQREETVKVQTFNAQLSLCDNYPLSLQEQILPIIDLMAISNSHFKKLRDFVTLQLPQGFPVKVQIPLYHVLTAKVTFGNIHGIDKPVQGVSTIKDENTGSFCAIDENIFSIPPGYRRQGEGDFHPLMYMDDDALLQMAIERSLLESSGSDASSSNADAVTLYEALGHPPSSTRFMHDNNVDYDLQRALEASLLSSGLSEAEVQEALRQQQQQLNPIETENLSAIMEISKHEEEERLKRLKEEEEELEKVLQLSLEDK</sequence>
<evidence type="ECO:0000313" key="9">
    <source>
        <dbReference type="EMBL" id="CAF0900687.1"/>
    </source>
</evidence>
<proteinExistence type="predicted"/>
<keyword evidence="1 2" id="KW-1015">Disulfide bond</keyword>
<dbReference type="SMART" id="SM01359">
    <property type="entry name" value="A2M_N_2"/>
    <property type="match status" value="1"/>
</dbReference>
<dbReference type="InterPro" id="IPR036770">
    <property type="entry name" value="Ankyrin_rpt-contain_sf"/>
</dbReference>
<dbReference type="Gene3D" id="1.25.40.20">
    <property type="entry name" value="Ankyrin repeat-containing domain"/>
    <property type="match status" value="1"/>
</dbReference>
<evidence type="ECO:0000313" key="10">
    <source>
        <dbReference type="EMBL" id="CAF3683229.1"/>
    </source>
</evidence>
<dbReference type="InterPro" id="IPR011625">
    <property type="entry name" value="A2M_N_BRD"/>
</dbReference>
<evidence type="ECO:0000256" key="3">
    <source>
        <dbReference type="SAM" id="Coils"/>
    </source>
</evidence>
<dbReference type="InterPro" id="IPR011626">
    <property type="entry name" value="Alpha-macroglobulin_TED"/>
</dbReference>
<name>A0A813ZIA6_9BILA</name>
<keyword evidence="5" id="KW-0732">Signal</keyword>
<dbReference type="SUPFAM" id="SSF57424">
    <property type="entry name" value="LDL receptor-like module"/>
    <property type="match status" value="1"/>
</dbReference>
<evidence type="ECO:0000256" key="1">
    <source>
        <dbReference type="ARBA" id="ARBA00023157"/>
    </source>
</evidence>
<dbReference type="PANTHER" id="PTHR11412">
    <property type="entry name" value="MACROGLOBULIN / COMPLEMENT"/>
    <property type="match status" value="1"/>
</dbReference>